<gene>
    <name evidence="2" type="ORF">BDP27DRAFT_1433862</name>
</gene>
<name>A0A9P5P356_9AGAR</name>
<accession>A0A9P5P356</accession>
<reference evidence="2" key="1">
    <citation type="submission" date="2020-11" db="EMBL/GenBank/DDBJ databases">
        <authorList>
            <consortium name="DOE Joint Genome Institute"/>
            <person name="Ahrendt S."/>
            <person name="Riley R."/>
            <person name="Andreopoulos W."/>
            <person name="Labutti K."/>
            <person name="Pangilinan J."/>
            <person name="Ruiz-Duenas F.J."/>
            <person name="Barrasa J.M."/>
            <person name="Sanchez-Garcia M."/>
            <person name="Camarero S."/>
            <person name="Miyauchi S."/>
            <person name="Serrano A."/>
            <person name="Linde D."/>
            <person name="Babiker R."/>
            <person name="Drula E."/>
            <person name="Ayuso-Fernandez I."/>
            <person name="Pacheco R."/>
            <person name="Padilla G."/>
            <person name="Ferreira P."/>
            <person name="Barriuso J."/>
            <person name="Kellner H."/>
            <person name="Castanera R."/>
            <person name="Alfaro M."/>
            <person name="Ramirez L."/>
            <person name="Pisabarro A.G."/>
            <person name="Kuo A."/>
            <person name="Tritt A."/>
            <person name="Lipzen A."/>
            <person name="He G."/>
            <person name="Yan M."/>
            <person name="Ng V."/>
            <person name="Cullen D."/>
            <person name="Martin F."/>
            <person name="Rosso M.-N."/>
            <person name="Henrissat B."/>
            <person name="Hibbett D."/>
            <person name="Martinez A.T."/>
            <person name="Grigoriev I.V."/>
        </authorList>
    </citation>
    <scope>NUCLEOTIDE SEQUENCE</scope>
    <source>
        <strain evidence="2">AH 40177</strain>
    </source>
</reference>
<comment type="caution">
    <text evidence="2">The sequence shown here is derived from an EMBL/GenBank/DDBJ whole genome shotgun (WGS) entry which is preliminary data.</text>
</comment>
<sequence length="553" mass="62758">MHAITAFEHFKKGISLISQWTGNEYKNMEKVFLGVLAGTAPPNVVIYESLEKMDNTLRTFHQHKHSAFVEPGIRNHFKIPKIHAMNHYVPMIRSIGVAPRFNTELSERLHIDFAKLGYQASNKRDYIKQMTLWLDRREKVLWFTRFLDWALDKDDIDWLDTSNTTNDSEDGEAMGNMAEAFGESKCLVEKSAPLLNIDLETLSSTYGCSSFVYTIEKFLCQHNLLKLDYWDATPAKYDLYKRVCIIIPPTPEISDLPFKDTESATGKSEGKFGCTRANGLHVAQVHAIFNLPEELGTFAHPLAYVEWFTPLQKFDKDTLMYQVERSSGKGVHAASIIPLLNQILCHPNESALVVVLLPTLAKTVLQMKMKGIISVRARVWSFEHQLQVEGKKFQRIDDSQKESQEYYSAMEQWSYAVQQGTATIDVSNAKSADSRLDQSLDGEKGITNNIDLTEAYANQLNRDLYIAEHESADLREENGTLQDRNTALEDRIASLEREAVEQEEEGHTLKKIMARTSDIFSGIATGSYDSAKFLGHLNMYLISQLESNSQSQS</sequence>
<dbReference type="Proteomes" id="UP000772434">
    <property type="component" value="Unassembled WGS sequence"/>
</dbReference>
<keyword evidence="1" id="KW-0175">Coiled coil</keyword>
<evidence type="ECO:0000313" key="2">
    <source>
        <dbReference type="EMBL" id="KAF9052541.1"/>
    </source>
</evidence>
<evidence type="ECO:0000313" key="3">
    <source>
        <dbReference type="Proteomes" id="UP000772434"/>
    </source>
</evidence>
<dbReference type="OrthoDB" id="3244185at2759"/>
<protein>
    <submittedName>
        <fullName evidence="2">Uncharacterized protein</fullName>
    </submittedName>
</protein>
<organism evidence="2 3">
    <name type="scientific">Rhodocollybia butyracea</name>
    <dbReference type="NCBI Taxonomy" id="206335"/>
    <lineage>
        <taxon>Eukaryota</taxon>
        <taxon>Fungi</taxon>
        <taxon>Dikarya</taxon>
        <taxon>Basidiomycota</taxon>
        <taxon>Agaricomycotina</taxon>
        <taxon>Agaricomycetes</taxon>
        <taxon>Agaricomycetidae</taxon>
        <taxon>Agaricales</taxon>
        <taxon>Marasmiineae</taxon>
        <taxon>Omphalotaceae</taxon>
        <taxon>Rhodocollybia</taxon>
    </lineage>
</organism>
<keyword evidence="3" id="KW-1185">Reference proteome</keyword>
<evidence type="ECO:0000256" key="1">
    <source>
        <dbReference type="SAM" id="Coils"/>
    </source>
</evidence>
<dbReference type="EMBL" id="JADNRY010000454">
    <property type="protein sequence ID" value="KAF9052541.1"/>
    <property type="molecule type" value="Genomic_DNA"/>
</dbReference>
<proteinExistence type="predicted"/>
<feature type="coiled-coil region" evidence="1">
    <location>
        <begin position="457"/>
        <end position="512"/>
    </location>
</feature>
<dbReference type="AlphaFoldDB" id="A0A9P5P356"/>